<dbReference type="Gene3D" id="2.30.30.140">
    <property type="match status" value="1"/>
</dbReference>
<dbReference type="KEGG" id="soe:110782570"/>
<dbReference type="CDD" id="cd20405">
    <property type="entry name" value="Tudor_Agenet_AtDUF_rpt1_3"/>
    <property type="match status" value="1"/>
</dbReference>
<feature type="domain" description="Agenet" evidence="1">
    <location>
        <begin position="2"/>
        <end position="70"/>
    </location>
</feature>
<reference evidence="3" key="2">
    <citation type="submission" date="2025-08" db="UniProtKB">
        <authorList>
            <consortium name="RefSeq"/>
        </authorList>
    </citation>
    <scope>IDENTIFICATION</scope>
    <source>
        <tissue evidence="3">Leaf</tissue>
    </source>
</reference>
<dbReference type="GeneID" id="110782570"/>
<dbReference type="RefSeq" id="XP_021842428.1">
    <property type="nucleotide sequence ID" value="XM_021986736.1"/>
</dbReference>
<dbReference type="Pfam" id="PF05641">
    <property type="entry name" value="Agenet"/>
    <property type="match status" value="1"/>
</dbReference>
<sequence>MWRFKSGDQVEVCCKDEGFNNSFYPATIISEINTNEYIVQYNTLLTADELHPHREFLSAVDLRPVPPAIAITKFDRKDEVDAYANDGWWRGKITKKLIGRGRATRYYVTFQGNGDVEVSKYWSNELRIHQDWISGNWFSSKKIFQ</sequence>
<organism evidence="2 3">
    <name type="scientific">Spinacia oleracea</name>
    <name type="common">Spinach</name>
    <dbReference type="NCBI Taxonomy" id="3562"/>
    <lineage>
        <taxon>Eukaryota</taxon>
        <taxon>Viridiplantae</taxon>
        <taxon>Streptophyta</taxon>
        <taxon>Embryophyta</taxon>
        <taxon>Tracheophyta</taxon>
        <taxon>Spermatophyta</taxon>
        <taxon>Magnoliopsida</taxon>
        <taxon>eudicotyledons</taxon>
        <taxon>Gunneridae</taxon>
        <taxon>Pentapetalae</taxon>
        <taxon>Caryophyllales</taxon>
        <taxon>Chenopodiaceae</taxon>
        <taxon>Chenopodioideae</taxon>
        <taxon>Anserineae</taxon>
        <taxon>Spinacia</taxon>
    </lineage>
</organism>
<name>A0A9R0I4G1_SPIOL</name>
<dbReference type="InterPro" id="IPR008395">
    <property type="entry name" value="Agenet-like_dom"/>
</dbReference>
<protein>
    <submittedName>
        <fullName evidence="3">Protein AGENET DOMAIN (AGD)-CONTAINING P1</fullName>
    </submittedName>
</protein>
<keyword evidence="2" id="KW-1185">Reference proteome</keyword>
<proteinExistence type="predicted"/>
<evidence type="ECO:0000259" key="1">
    <source>
        <dbReference type="SMART" id="SM00743"/>
    </source>
</evidence>
<dbReference type="PANTHER" id="PTHR31917:SF148">
    <property type="entry name" value="DUF724 DOMAIN-CONTAINING PROTEIN 2"/>
    <property type="match status" value="1"/>
</dbReference>
<dbReference type="OrthoDB" id="938602at2759"/>
<reference evidence="2" key="1">
    <citation type="journal article" date="2021" name="Nat. Commun.">
        <title>Genomic analyses provide insights into spinach domestication and the genetic basis of agronomic traits.</title>
        <authorList>
            <person name="Cai X."/>
            <person name="Sun X."/>
            <person name="Xu C."/>
            <person name="Sun H."/>
            <person name="Wang X."/>
            <person name="Ge C."/>
            <person name="Zhang Z."/>
            <person name="Wang Q."/>
            <person name="Fei Z."/>
            <person name="Jiao C."/>
            <person name="Wang Q."/>
        </authorList>
    </citation>
    <scope>NUCLEOTIDE SEQUENCE [LARGE SCALE GENOMIC DNA]</scope>
    <source>
        <strain evidence="2">cv. Varoflay</strain>
    </source>
</reference>
<gene>
    <name evidence="3" type="primary">LOC110782570</name>
</gene>
<dbReference type="InterPro" id="IPR014002">
    <property type="entry name" value="Agenet_dom_plant"/>
</dbReference>
<dbReference type="SMART" id="SM00743">
    <property type="entry name" value="Agenet"/>
    <property type="match status" value="2"/>
</dbReference>
<dbReference type="PANTHER" id="PTHR31917">
    <property type="entry name" value="AGENET DOMAIN-CONTAINING PROTEIN-RELATED"/>
    <property type="match status" value="1"/>
</dbReference>
<feature type="domain" description="Agenet" evidence="1">
    <location>
        <begin position="72"/>
        <end position="134"/>
    </location>
</feature>
<dbReference type="AlphaFoldDB" id="A0A9R0I4G1"/>
<evidence type="ECO:0000313" key="3">
    <source>
        <dbReference type="RefSeq" id="XP_021842428.1"/>
    </source>
</evidence>
<accession>A0A9R0I4G1</accession>
<evidence type="ECO:0000313" key="2">
    <source>
        <dbReference type="Proteomes" id="UP000813463"/>
    </source>
</evidence>
<dbReference type="Proteomes" id="UP000813463">
    <property type="component" value="Chromosome 4"/>
</dbReference>